<comment type="similarity">
    <text evidence="10">Belongs to the CRISPR-associated endonuclease Cas1 family.</text>
</comment>
<dbReference type="EMBL" id="MPJZ01000004">
    <property type="protein sequence ID" value="OLU47411.1"/>
    <property type="molecule type" value="Genomic_DNA"/>
</dbReference>
<evidence type="ECO:0000256" key="8">
    <source>
        <dbReference type="ARBA" id="ARBA00023211"/>
    </source>
</evidence>
<dbReference type="PANTHER" id="PTHR34353">
    <property type="entry name" value="CRISPR-ASSOCIATED ENDONUCLEASE CAS1 1"/>
    <property type="match status" value="1"/>
</dbReference>
<dbReference type="Gene3D" id="1.20.120.920">
    <property type="entry name" value="CRISPR-associated endonuclease Cas1, C-terminal domain"/>
    <property type="match status" value="1"/>
</dbReference>
<dbReference type="RefSeq" id="WP_075884445.1">
    <property type="nucleotide sequence ID" value="NZ_CAJTBG010000003.1"/>
</dbReference>
<evidence type="ECO:0000256" key="2">
    <source>
        <dbReference type="ARBA" id="ARBA00022723"/>
    </source>
</evidence>
<dbReference type="NCBIfam" id="TIGR00287">
    <property type="entry name" value="cas1"/>
    <property type="match status" value="1"/>
</dbReference>
<comment type="cofactor">
    <cofactor evidence="10">
        <name>Mg(2+)</name>
        <dbReference type="ChEBI" id="CHEBI:18420"/>
    </cofactor>
    <cofactor evidence="10">
        <name>Mn(2+)</name>
        <dbReference type="ChEBI" id="CHEBI:29035"/>
    </cofactor>
</comment>
<comment type="subunit">
    <text evidence="9 10">Homodimer, forms a heterotetramer with a Cas2 homodimer.</text>
</comment>
<evidence type="ECO:0000256" key="1">
    <source>
        <dbReference type="ARBA" id="ARBA00022722"/>
    </source>
</evidence>
<proteinExistence type="inferred from homology"/>
<dbReference type="GO" id="GO:0016787">
    <property type="term" value="F:hydrolase activity"/>
    <property type="evidence" value="ECO:0007669"/>
    <property type="project" value="UniProtKB-KW"/>
</dbReference>
<keyword evidence="2 10" id="KW-0479">Metal-binding</keyword>
<dbReference type="InterPro" id="IPR042206">
    <property type="entry name" value="CRISPR-assoc_Cas1_C"/>
</dbReference>
<feature type="binding site" evidence="10">
    <location>
        <position position="146"/>
    </location>
    <ligand>
        <name>Mn(2+)</name>
        <dbReference type="ChEBI" id="CHEBI:29035"/>
    </ligand>
</feature>
<name>A0A1Q9YNG9_9FIRM</name>
<dbReference type="EC" id="3.1.-.-" evidence="10"/>
<keyword evidence="1 10" id="KW-0540">Nuclease</keyword>
<evidence type="ECO:0000256" key="7">
    <source>
        <dbReference type="ARBA" id="ARBA00023125"/>
    </source>
</evidence>
<keyword evidence="4 10" id="KW-0378">Hydrolase</keyword>
<feature type="binding site" evidence="10">
    <location>
        <position position="217"/>
    </location>
    <ligand>
        <name>Mn(2+)</name>
        <dbReference type="ChEBI" id="CHEBI:29035"/>
    </ligand>
</feature>
<dbReference type="GO" id="GO:0003677">
    <property type="term" value="F:DNA binding"/>
    <property type="evidence" value="ECO:0007669"/>
    <property type="project" value="UniProtKB-KW"/>
</dbReference>
<dbReference type="GO" id="GO:0051607">
    <property type="term" value="P:defense response to virus"/>
    <property type="evidence" value="ECO:0007669"/>
    <property type="project" value="UniProtKB-UniRule"/>
</dbReference>
<dbReference type="AlphaFoldDB" id="A0A1Q9YNG9"/>
<evidence type="ECO:0000256" key="5">
    <source>
        <dbReference type="ARBA" id="ARBA00022842"/>
    </source>
</evidence>
<reference evidence="11 12" key="1">
    <citation type="submission" date="2016-11" db="EMBL/GenBank/DDBJ databases">
        <title>Description of two novel members of the family Erysipelotrichaceae: Ileibacterium lipovorans gen. nov., sp. nov. and Dubosiella newyorkensis, gen. nov., sp. nov.</title>
        <authorList>
            <person name="Cox L.M."/>
            <person name="Sohn J."/>
            <person name="Tyrrell K.L."/>
            <person name="Citron D.M."/>
            <person name="Lawson P.A."/>
            <person name="Patel N.B."/>
            <person name="Iizumi T."/>
            <person name="Perez-Perez G.I."/>
            <person name="Goldstein E.J."/>
            <person name="Blaser M.J."/>
        </authorList>
    </citation>
    <scope>NUCLEOTIDE SEQUENCE [LARGE SCALE GENOMIC DNA]</scope>
    <source>
        <strain evidence="11 12">NYU-BL-K8</strain>
    </source>
</reference>
<dbReference type="InterPro" id="IPR050646">
    <property type="entry name" value="Cas1"/>
</dbReference>
<feature type="binding site" evidence="10">
    <location>
        <position position="202"/>
    </location>
    <ligand>
        <name>Mn(2+)</name>
        <dbReference type="ChEBI" id="CHEBI:29035"/>
    </ligand>
</feature>
<evidence type="ECO:0000256" key="3">
    <source>
        <dbReference type="ARBA" id="ARBA00022759"/>
    </source>
</evidence>
<comment type="caution">
    <text evidence="11">The sequence shown here is derived from an EMBL/GenBank/DDBJ whole genome shotgun (WGS) entry which is preliminary data.</text>
</comment>
<gene>
    <name evidence="10" type="primary">cas1</name>
    <name evidence="11" type="ORF">BO223_00090</name>
</gene>
<evidence type="ECO:0000256" key="6">
    <source>
        <dbReference type="ARBA" id="ARBA00023118"/>
    </source>
</evidence>
<dbReference type="InterPro" id="IPR019855">
    <property type="entry name" value="CRISPR-assoc_Cas1_NMENI"/>
</dbReference>
<dbReference type="InterPro" id="IPR002729">
    <property type="entry name" value="CRISPR-assoc_Cas1"/>
</dbReference>
<keyword evidence="6 10" id="KW-0051">Antiviral defense</keyword>
<keyword evidence="8 10" id="KW-0464">Manganese</keyword>
<dbReference type="Pfam" id="PF01867">
    <property type="entry name" value="Cas_Cas1"/>
    <property type="match status" value="1"/>
</dbReference>
<evidence type="ECO:0000313" key="12">
    <source>
        <dbReference type="Proteomes" id="UP000186758"/>
    </source>
</evidence>
<evidence type="ECO:0000256" key="9">
    <source>
        <dbReference type="ARBA" id="ARBA00038592"/>
    </source>
</evidence>
<evidence type="ECO:0000313" key="11">
    <source>
        <dbReference type="EMBL" id="OLU47411.1"/>
    </source>
</evidence>
<organism evidence="11 12">
    <name type="scientific">Faecalibaculum rodentium</name>
    <dbReference type="NCBI Taxonomy" id="1702221"/>
    <lineage>
        <taxon>Bacteria</taxon>
        <taxon>Bacillati</taxon>
        <taxon>Bacillota</taxon>
        <taxon>Erysipelotrichia</taxon>
        <taxon>Erysipelotrichales</taxon>
        <taxon>Erysipelotrichaceae</taxon>
        <taxon>Faecalibaculum</taxon>
    </lineage>
</organism>
<sequence length="294" mass="33672">MTWRTITISSHSKLDYQMGYLVVRGESIKRIHLSEISVLIIENTAVSLTAYLVSELVKNKIKLLFCDEKRSPLAEVSELYGGHDSSDMVRKQIEIPQERKDIAWQSIIMSKISNQFAVLHNFDCPNQELLLQYINEVLPGDVTNREGHAAKVYFNSLFGKSFYRASECALNAALNYGYSVLLSAVSREIAGYGFLTQLGIFHDNCDNKYNLSCDLMEPFRPVVDYLVKSNIVEVFEKEQKQKILQLLQFKIQINDRQETVQNAISIFVHSVLDYLLDPSVYIKVPRIDFTKNVV</sequence>
<dbReference type="GO" id="GO:0043571">
    <property type="term" value="P:maintenance of CRISPR repeat elements"/>
    <property type="evidence" value="ECO:0007669"/>
    <property type="project" value="UniProtKB-UniRule"/>
</dbReference>
<comment type="function">
    <text evidence="10">CRISPR (clustered regularly interspaced short palindromic repeat), is an adaptive immune system that provides protection against mobile genetic elements (viruses, transposable elements and conjugative plasmids). CRISPR clusters contain spacers, sequences complementary to antecedent mobile elements, and target invading nucleic acids. CRISPR clusters are transcribed and processed into CRISPR RNA (crRNA). Acts as a dsDNA endonuclease. Involved in the integration of spacer DNA into the CRISPR cassette.</text>
</comment>
<protein>
    <recommendedName>
        <fullName evidence="10">CRISPR-associated endonuclease Cas1</fullName>
        <ecNumber evidence="10">3.1.-.-</ecNumber>
    </recommendedName>
</protein>
<dbReference type="HAMAP" id="MF_01470">
    <property type="entry name" value="Cas1"/>
    <property type="match status" value="1"/>
</dbReference>
<keyword evidence="3 10" id="KW-0255">Endonuclease</keyword>
<accession>A0A1Q9YNG9</accession>
<dbReference type="GO" id="GO:0004520">
    <property type="term" value="F:DNA endonuclease activity"/>
    <property type="evidence" value="ECO:0007669"/>
    <property type="project" value="InterPro"/>
</dbReference>
<keyword evidence="5 10" id="KW-0460">Magnesium</keyword>
<dbReference type="GO" id="GO:0046872">
    <property type="term" value="F:metal ion binding"/>
    <property type="evidence" value="ECO:0007669"/>
    <property type="project" value="UniProtKB-UniRule"/>
</dbReference>
<evidence type="ECO:0000256" key="4">
    <source>
        <dbReference type="ARBA" id="ARBA00022801"/>
    </source>
</evidence>
<dbReference type="NCBIfam" id="TIGR03639">
    <property type="entry name" value="cas1_NMENI"/>
    <property type="match status" value="1"/>
</dbReference>
<dbReference type="PANTHER" id="PTHR34353:SF2">
    <property type="entry name" value="CRISPR-ASSOCIATED ENDONUCLEASE CAS1 1"/>
    <property type="match status" value="1"/>
</dbReference>
<evidence type="ECO:0000256" key="10">
    <source>
        <dbReference type="HAMAP-Rule" id="MF_01470"/>
    </source>
</evidence>
<keyword evidence="7 10" id="KW-0238">DNA-binding</keyword>
<dbReference type="Proteomes" id="UP000186758">
    <property type="component" value="Unassembled WGS sequence"/>
</dbReference>